<accession>A0A3D9S7F7</accession>
<dbReference type="InterPro" id="IPR024046">
    <property type="entry name" value="Flagellar_assmbl_FliW_dom_sf"/>
</dbReference>
<keyword evidence="4" id="KW-0143">Chaperone</keyword>
<evidence type="ECO:0000256" key="1">
    <source>
        <dbReference type="ARBA" id="ARBA00022490"/>
    </source>
</evidence>
<name>A0A3D9S7F7_9BACL</name>
<keyword evidence="3 4" id="KW-0810">Translation regulation</keyword>
<comment type="subcellular location">
    <subcellularLocation>
        <location evidence="4">Cytoplasm</location>
    </subcellularLocation>
</comment>
<evidence type="ECO:0000313" key="5">
    <source>
        <dbReference type="EMBL" id="REE84482.1"/>
    </source>
</evidence>
<keyword evidence="1 4" id="KW-0963">Cytoplasm</keyword>
<evidence type="ECO:0000256" key="2">
    <source>
        <dbReference type="ARBA" id="ARBA00022795"/>
    </source>
</evidence>
<gene>
    <name evidence="4" type="primary">fliW</name>
    <name evidence="5" type="ORF">A8990_11416</name>
</gene>
<evidence type="ECO:0000256" key="3">
    <source>
        <dbReference type="ARBA" id="ARBA00022845"/>
    </source>
</evidence>
<dbReference type="GO" id="GO:0005737">
    <property type="term" value="C:cytoplasm"/>
    <property type="evidence" value="ECO:0007669"/>
    <property type="project" value="UniProtKB-SubCell"/>
</dbReference>
<comment type="caution">
    <text evidence="5">The sequence shown here is derived from an EMBL/GenBank/DDBJ whole genome shotgun (WGS) entry which is preliminary data.</text>
</comment>
<keyword evidence="5" id="KW-0966">Cell projection</keyword>
<dbReference type="EMBL" id="QTTN01000014">
    <property type="protein sequence ID" value="REE84482.1"/>
    <property type="molecule type" value="Genomic_DNA"/>
</dbReference>
<organism evidence="5 6">
    <name type="scientific">Paenibacillus taihuensis</name>
    <dbReference type="NCBI Taxonomy" id="1156355"/>
    <lineage>
        <taxon>Bacteria</taxon>
        <taxon>Bacillati</taxon>
        <taxon>Bacillota</taxon>
        <taxon>Bacilli</taxon>
        <taxon>Bacillales</taxon>
        <taxon>Paenibacillaceae</taxon>
        <taxon>Paenibacillus</taxon>
    </lineage>
</organism>
<dbReference type="PANTHER" id="PTHR39190:SF1">
    <property type="entry name" value="FLAGELLAR ASSEMBLY FACTOR FLIW"/>
    <property type="match status" value="1"/>
</dbReference>
<dbReference type="Proteomes" id="UP000256304">
    <property type="component" value="Unassembled WGS sequence"/>
</dbReference>
<sequence length="140" mass="15714">MLNFLHDRVFQLNGTILGFDQCNAFVISVVEENDHFAYMRSVDQEGVEFLVVSPFSFYPEYWVELEEKDNQLLGIQSPEDVCVLSIVTINDPFGASTLNLLAPIILNVKNEQGKQTVLSPKRKYSTVEPLLKAESVGSGE</sequence>
<comment type="subunit">
    <text evidence="4">Interacts with translational regulator CsrA and flagellin(s).</text>
</comment>
<dbReference type="AlphaFoldDB" id="A0A3D9S7F7"/>
<dbReference type="Gene3D" id="2.30.290.10">
    <property type="entry name" value="BH3618-like"/>
    <property type="match status" value="1"/>
</dbReference>
<keyword evidence="6" id="KW-1185">Reference proteome</keyword>
<evidence type="ECO:0000256" key="4">
    <source>
        <dbReference type="HAMAP-Rule" id="MF_01185"/>
    </source>
</evidence>
<dbReference type="RefSeq" id="WP_181909565.1">
    <property type="nucleotide sequence ID" value="NZ_QTTN01000014.1"/>
</dbReference>
<proteinExistence type="inferred from homology"/>
<dbReference type="InterPro" id="IPR003775">
    <property type="entry name" value="Flagellar_assembly_factor_FliW"/>
</dbReference>
<keyword evidence="2 4" id="KW-1005">Bacterial flagellum biogenesis</keyword>
<dbReference type="HAMAP" id="MF_01185">
    <property type="entry name" value="FliW"/>
    <property type="match status" value="1"/>
</dbReference>
<dbReference type="SUPFAM" id="SSF141457">
    <property type="entry name" value="BH3618-like"/>
    <property type="match status" value="1"/>
</dbReference>
<reference evidence="5 6" key="1">
    <citation type="submission" date="2018-08" db="EMBL/GenBank/DDBJ databases">
        <title>Genomic Encyclopedia of Type Strains, Phase III (KMG-III): the genomes of soil and plant-associated and newly described type strains.</title>
        <authorList>
            <person name="Whitman W."/>
        </authorList>
    </citation>
    <scope>NUCLEOTIDE SEQUENCE [LARGE SCALE GENOMIC DNA]</scope>
    <source>
        <strain evidence="5 6">CGMCC 1.10966</strain>
    </source>
</reference>
<evidence type="ECO:0000313" key="6">
    <source>
        <dbReference type="Proteomes" id="UP000256304"/>
    </source>
</evidence>
<keyword evidence="5" id="KW-0969">Cilium</keyword>
<protein>
    <recommendedName>
        <fullName evidence="4">Flagellar assembly factor FliW</fullName>
    </recommendedName>
</protein>
<dbReference type="PANTHER" id="PTHR39190">
    <property type="entry name" value="FLAGELLAR ASSEMBLY FACTOR FLIW"/>
    <property type="match status" value="1"/>
</dbReference>
<dbReference type="GO" id="GO:0044780">
    <property type="term" value="P:bacterial-type flagellum assembly"/>
    <property type="evidence" value="ECO:0007669"/>
    <property type="project" value="UniProtKB-UniRule"/>
</dbReference>
<keyword evidence="5" id="KW-0282">Flagellum</keyword>
<comment type="similarity">
    <text evidence="4">Belongs to the FliW family.</text>
</comment>
<dbReference type="Pfam" id="PF02623">
    <property type="entry name" value="FliW"/>
    <property type="match status" value="1"/>
</dbReference>
<dbReference type="GO" id="GO:0006417">
    <property type="term" value="P:regulation of translation"/>
    <property type="evidence" value="ECO:0007669"/>
    <property type="project" value="UniProtKB-KW"/>
</dbReference>
<comment type="function">
    <text evidence="4">Acts as an anti-CsrA protein, binds CsrA and prevents it from repressing translation of its target genes, one of which is flagellin. Binds to flagellin and participates in the assembly of the flagellum.</text>
</comment>